<dbReference type="RefSeq" id="WP_283399992.1">
    <property type="nucleotide sequence ID" value="NZ_FXUB01000001.1"/>
</dbReference>
<organism evidence="2 3">
    <name type="scientific">Desulfurobacterium pacificum</name>
    <dbReference type="NCBI Taxonomy" id="240166"/>
    <lineage>
        <taxon>Bacteria</taxon>
        <taxon>Pseudomonadati</taxon>
        <taxon>Aquificota</taxon>
        <taxon>Aquificia</taxon>
        <taxon>Desulfurobacteriales</taxon>
        <taxon>Desulfurobacteriaceae</taxon>
        <taxon>Desulfurobacterium</taxon>
    </lineage>
</organism>
<evidence type="ECO:0000313" key="2">
    <source>
        <dbReference type="EMBL" id="SMP07445.1"/>
    </source>
</evidence>
<dbReference type="Gene3D" id="3.40.50.1010">
    <property type="entry name" value="5'-nuclease"/>
    <property type="match status" value="1"/>
</dbReference>
<dbReference type="InterPro" id="IPR002716">
    <property type="entry name" value="PIN_dom"/>
</dbReference>
<dbReference type="PANTHER" id="PTHR39664">
    <property type="match status" value="1"/>
</dbReference>
<dbReference type="SMART" id="SM00670">
    <property type="entry name" value="PINc"/>
    <property type="match status" value="1"/>
</dbReference>
<dbReference type="Pfam" id="PF01850">
    <property type="entry name" value="PIN"/>
    <property type="match status" value="1"/>
</dbReference>
<keyword evidence="3" id="KW-1185">Reference proteome</keyword>
<comment type="caution">
    <text evidence="2">The sequence shown here is derived from an EMBL/GenBank/DDBJ whole genome shotgun (WGS) entry which is preliminary data.</text>
</comment>
<proteinExistence type="predicted"/>
<protein>
    <submittedName>
        <fullName evidence="2">Predicted nucleic-acid-binding protein, contains PIN domain</fullName>
    </submittedName>
</protein>
<dbReference type="InterPro" id="IPR029060">
    <property type="entry name" value="PIN-like_dom_sf"/>
</dbReference>
<dbReference type="EMBL" id="FXUB01000001">
    <property type="protein sequence ID" value="SMP07445.1"/>
    <property type="molecule type" value="Genomic_DNA"/>
</dbReference>
<accession>A0ABY1NGT0</accession>
<dbReference type="PANTHER" id="PTHR39664:SF2">
    <property type="entry name" value="NUCLEIC ACID-BINDING PROTEIN, CONTAINING PIN DOMAIN-RELATED"/>
    <property type="match status" value="1"/>
</dbReference>
<evidence type="ECO:0000313" key="3">
    <source>
        <dbReference type="Proteomes" id="UP001157911"/>
    </source>
</evidence>
<name>A0ABY1NGT0_9BACT</name>
<dbReference type="Proteomes" id="UP001157911">
    <property type="component" value="Unassembled WGS sequence"/>
</dbReference>
<gene>
    <name evidence="2" type="ORF">SAMN06265339_0487</name>
</gene>
<evidence type="ECO:0000259" key="1">
    <source>
        <dbReference type="SMART" id="SM00670"/>
    </source>
</evidence>
<feature type="domain" description="PIN" evidence="1">
    <location>
        <begin position="3"/>
        <end position="123"/>
    </location>
</feature>
<sequence>MEVVDTNVIIRYLMADIEELYLQAEKIFTEAIKGQRKLFIPQSVIAEVIFVLSKVYKIPRKEIVSAIKFFLGIKSCKVQDNKIVEVALSIYEKTNLSFVDSFICAYARLNRSKLITFDVKLKNKCEKITLHNSDASS</sequence>
<reference evidence="2 3" key="1">
    <citation type="submission" date="2017-05" db="EMBL/GenBank/DDBJ databases">
        <authorList>
            <person name="Varghese N."/>
            <person name="Submissions S."/>
        </authorList>
    </citation>
    <scope>NUCLEOTIDE SEQUENCE [LARGE SCALE GENOMIC DNA]</scope>
    <source>
        <strain evidence="2 3">DSM 15522</strain>
    </source>
</reference>
<dbReference type="SUPFAM" id="SSF88723">
    <property type="entry name" value="PIN domain-like"/>
    <property type="match status" value="1"/>
</dbReference>